<evidence type="ECO:0000256" key="6">
    <source>
        <dbReference type="HAMAP-Rule" id="MF_00836"/>
    </source>
</evidence>
<dbReference type="NCBIfam" id="NF007485">
    <property type="entry name" value="PRK10078.1"/>
    <property type="match status" value="1"/>
</dbReference>
<dbReference type="Proteomes" id="UP001107961">
    <property type="component" value="Unassembled WGS sequence"/>
</dbReference>
<keyword evidence="3 6" id="KW-0808">Transferase</keyword>
<dbReference type="NCBIfam" id="TIGR02322">
    <property type="entry name" value="phosphon_PhnN"/>
    <property type="match status" value="1"/>
</dbReference>
<dbReference type="GO" id="GO:0019634">
    <property type="term" value="P:organic phosphonate metabolic process"/>
    <property type="evidence" value="ECO:0007669"/>
    <property type="project" value="UniProtKB-UniRule"/>
</dbReference>
<gene>
    <name evidence="6 8" type="primary">phnN</name>
    <name evidence="8" type="ORF">LZG35_21430</name>
</gene>
<dbReference type="PROSITE" id="PS50052">
    <property type="entry name" value="GUANYLATE_KINASE_2"/>
    <property type="match status" value="1"/>
</dbReference>
<protein>
    <recommendedName>
        <fullName evidence="6">Ribose 1,5-bisphosphate phosphokinase PhnN</fullName>
        <ecNumber evidence="6">2.7.4.23</ecNumber>
    </recommendedName>
    <alternativeName>
        <fullName evidence="6">Ribose 1,5-bisphosphokinase</fullName>
    </alternativeName>
</protein>
<sequence length="199" mass="22062">MAGKLFYLMGSSGAGKDSLLKLCLDRLQNQPVLVAHRYITRLPEHEGENHIWLPAGEFRKRRALGLFAMHWSANGYHYGIGCEIDLWLARGHHVLVNGSRAFLAQAQERYGAVLIPVLVKVAPDQLRRRLIDRGRETPDEVENRVARSARFAAGILPGTATVDNSGELEQAYRQLADLLDLPADALAENALSERAANES</sequence>
<evidence type="ECO:0000256" key="2">
    <source>
        <dbReference type="ARBA" id="ARBA00005069"/>
    </source>
</evidence>
<dbReference type="GO" id="GO:0006015">
    <property type="term" value="P:5-phosphoribose 1-diphosphate biosynthetic process"/>
    <property type="evidence" value="ECO:0007669"/>
    <property type="project" value="UniProtKB-UniRule"/>
</dbReference>
<dbReference type="SUPFAM" id="SSF52540">
    <property type="entry name" value="P-loop containing nucleoside triphosphate hydrolases"/>
    <property type="match status" value="1"/>
</dbReference>
<feature type="domain" description="Guanylate kinase-like" evidence="7">
    <location>
        <begin position="3"/>
        <end position="180"/>
    </location>
</feature>
<comment type="catalytic activity">
    <reaction evidence="1 6">
        <text>alpha-D-ribose 1,5-bisphosphate + ATP = 5-phospho-alpha-D-ribose 1-diphosphate + ADP</text>
        <dbReference type="Rhea" id="RHEA:20109"/>
        <dbReference type="ChEBI" id="CHEBI:30616"/>
        <dbReference type="ChEBI" id="CHEBI:58017"/>
        <dbReference type="ChEBI" id="CHEBI:68688"/>
        <dbReference type="ChEBI" id="CHEBI:456216"/>
        <dbReference type="EC" id="2.7.4.23"/>
    </reaction>
</comment>
<dbReference type="InterPro" id="IPR027417">
    <property type="entry name" value="P-loop_NTPase"/>
</dbReference>
<evidence type="ECO:0000256" key="5">
    <source>
        <dbReference type="ARBA" id="ARBA00022840"/>
    </source>
</evidence>
<dbReference type="InterPro" id="IPR012699">
    <property type="entry name" value="PhnN"/>
</dbReference>
<evidence type="ECO:0000256" key="1">
    <source>
        <dbReference type="ARBA" id="ARBA00000373"/>
    </source>
</evidence>
<dbReference type="InterPro" id="IPR008144">
    <property type="entry name" value="Guanylate_kin-like_dom"/>
</dbReference>
<evidence type="ECO:0000256" key="3">
    <source>
        <dbReference type="ARBA" id="ARBA00022679"/>
    </source>
</evidence>
<reference evidence="8" key="1">
    <citation type="submission" date="2022-01" db="EMBL/GenBank/DDBJ databases">
        <authorList>
            <person name="Karlyshev A.V."/>
            <person name="Jaspars M."/>
        </authorList>
    </citation>
    <scope>NUCLEOTIDE SEQUENCE</scope>
    <source>
        <strain evidence="8">AGSA3-2</strain>
    </source>
</reference>
<name>A0A9Q3W8Y6_9GAMM</name>
<dbReference type="SMART" id="SM00072">
    <property type="entry name" value="GuKc"/>
    <property type="match status" value="1"/>
</dbReference>
<dbReference type="RefSeq" id="WP_233926199.1">
    <property type="nucleotide sequence ID" value="NZ_JAJVKT010000045.1"/>
</dbReference>
<evidence type="ECO:0000313" key="8">
    <source>
        <dbReference type="EMBL" id="MCE7511206.1"/>
    </source>
</evidence>
<keyword evidence="4 6" id="KW-0547">Nucleotide-binding</keyword>
<dbReference type="GO" id="GO:0005524">
    <property type="term" value="F:ATP binding"/>
    <property type="evidence" value="ECO:0007669"/>
    <property type="project" value="UniProtKB-KW"/>
</dbReference>
<dbReference type="GO" id="GO:0033863">
    <property type="term" value="F:ribose 1,5-bisphosphate phosphokinase activity"/>
    <property type="evidence" value="ECO:0007669"/>
    <property type="project" value="UniProtKB-UniRule"/>
</dbReference>
<comment type="similarity">
    <text evidence="6">Belongs to the ribose 1,5-bisphosphokinase family.</text>
</comment>
<comment type="pathway">
    <text evidence="2 6">Metabolic intermediate biosynthesis; 5-phospho-alpha-D-ribose 1-diphosphate biosynthesis; 5-phospho-alpha-D-ribose 1-diphosphate from D-ribose 5-phosphate (route II): step 3/3.</text>
</comment>
<accession>A0A9Q3W8Y6</accession>
<comment type="caution">
    <text evidence="8">The sequence shown here is derived from an EMBL/GenBank/DDBJ whole genome shotgun (WGS) entry which is preliminary data.</text>
</comment>
<dbReference type="EMBL" id="JAJVKT010000045">
    <property type="protein sequence ID" value="MCE7511206.1"/>
    <property type="molecule type" value="Genomic_DNA"/>
</dbReference>
<keyword evidence="5 6" id="KW-0067">ATP-binding</keyword>
<dbReference type="HAMAP" id="MF_00836">
    <property type="entry name" value="PhnN"/>
    <property type="match status" value="1"/>
</dbReference>
<dbReference type="Gene3D" id="3.40.50.300">
    <property type="entry name" value="P-loop containing nucleotide triphosphate hydrolases"/>
    <property type="match status" value="1"/>
</dbReference>
<evidence type="ECO:0000259" key="7">
    <source>
        <dbReference type="PROSITE" id="PS50052"/>
    </source>
</evidence>
<dbReference type="InterPro" id="IPR008145">
    <property type="entry name" value="GK/Ca_channel_bsu"/>
</dbReference>
<proteinExistence type="inferred from homology"/>
<keyword evidence="9" id="KW-1185">Reference proteome</keyword>
<comment type="caution">
    <text evidence="6">Lacks conserved residue(s) required for the propagation of feature annotation.</text>
</comment>
<dbReference type="EC" id="2.7.4.23" evidence="6"/>
<evidence type="ECO:0000256" key="4">
    <source>
        <dbReference type="ARBA" id="ARBA00022741"/>
    </source>
</evidence>
<organism evidence="8 9">
    <name type="scientific">Alloalcanivorax xenomutans</name>
    <dbReference type="NCBI Taxonomy" id="1094342"/>
    <lineage>
        <taxon>Bacteria</taxon>
        <taxon>Pseudomonadati</taxon>
        <taxon>Pseudomonadota</taxon>
        <taxon>Gammaproteobacteria</taxon>
        <taxon>Oceanospirillales</taxon>
        <taxon>Alcanivoracaceae</taxon>
        <taxon>Alloalcanivorax</taxon>
    </lineage>
</organism>
<dbReference type="AlphaFoldDB" id="A0A9Q3W8Y6"/>
<comment type="function">
    <text evidence="6">Catalyzes the phosphorylation of ribose 1,5-bisphosphate to 5-phospho-D-ribosyl alpha-1-diphosphate (PRPP).</text>
</comment>
<evidence type="ECO:0000313" key="9">
    <source>
        <dbReference type="Proteomes" id="UP001107961"/>
    </source>
</evidence>